<dbReference type="GeneTree" id="ENSGT00390000000605"/>
<sequence length="371" mass="41503">SERVNLLQKVQSPHMPKGSFLHSKFQMSWTPSFSVNSGLQSTLRPMMGSGEHGDQRTSKVTSRTERKVRITYTEKQKRMLQDHFNNCRYPTQKDRMALASRVGVTHNDIQIYFKNRRARERQKKKCQQPPGKIGSGRHSRPTYPKAGEVPLSATSTDSVFQSHMDVSCPPQFRPSKNSPHQESKLFLIDKPLEEGCFSKSHVTQEQKYTEVPLPCARSGLPSVLSPLDVSASDDSMCERPSGLNSPHLLELSNITHNAESTFSVCQTPSVVRPLPELSPSSNSIDQMAIFSSIDQACEIYLRNTRSRKPRKQRKKDSSAKLPSLQGTVFLLISVFEDISSDRHYALSSHSPWSSSSSSSSPDSESIFSNGS</sequence>
<feature type="compositionally biased region" description="Basic and acidic residues" evidence="8">
    <location>
        <begin position="51"/>
        <end position="65"/>
    </location>
</feature>
<organism evidence="10 11">
    <name type="scientific">Rattus norvegicus</name>
    <name type="common">Rat</name>
    <dbReference type="NCBI Taxonomy" id="10116"/>
    <lineage>
        <taxon>Eukaryota</taxon>
        <taxon>Metazoa</taxon>
        <taxon>Chordata</taxon>
        <taxon>Craniata</taxon>
        <taxon>Vertebrata</taxon>
        <taxon>Euteleostomi</taxon>
        <taxon>Mammalia</taxon>
        <taxon>Eutheria</taxon>
        <taxon>Euarchontoglires</taxon>
        <taxon>Glires</taxon>
        <taxon>Rodentia</taxon>
        <taxon>Myomorpha</taxon>
        <taxon>Muroidea</taxon>
        <taxon>Muridae</taxon>
        <taxon>Murinae</taxon>
        <taxon>Rattus</taxon>
    </lineage>
</organism>
<feature type="compositionally biased region" description="Basic residues" evidence="8">
    <location>
        <begin position="117"/>
        <end position="126"/>
    </location>
</feature>
<reference evidence="10" key="2">
    <citation type="submission" date="2025-08" db="UniProtKB">
        <authorList>
            <consortium name="Ensembl"/>
        </authorList>
    </citation>
    <scope>IDENTIFICATION</scope>
    <source>
        <strain evidence="10">Brown Norway</strain>
    </source>
</reference>
<comment type="subcellular location">
    <subcellularLocation>
        <location evidence="1 6 7">Nucleus</location>
    </subcellularLocation>
</comment>
<dbReference type="SUPFAM" id="SSF46689">
    <property type="entry name" value="Homeodomain-like"/>
    <property type="match status" value="1"/>
</dbReference>
<gene>
    <name evidence="10" type="primary">Fam196b</name>
</gene>
<reference evidence="10" key="1">
    <citation type="submission" date="2024-01" db="EMBL/GenBank/DDBJ databases">
        <title>GRCr8: a new rat reference genome assembly contstructed from accurate long reads and long range scaffolding.</title>
        <authorList>
            <person name="Doris P.A."/>
            <person name="Kalbfleisch T."/>
            <person name="Li K."/>
            <person name="Howe K."/>
            <person name="Wood J."/>
        </authorList>
    </citation>
    <scope>NUCLEOTIDE SEQUENCE [LARGE SCALE GENOMIC DNA]</scope>
    <source>
        <strain evidence="10">Brown Norway</strain>
    </source>
</reference>
<dbReference type="InterPro" id="IPR009057">
    <property type="entry name" value="Homeodomain-like_sf"/>
</dbReference>
<keyword evidence="2" id="KW-0217">Developmental protein</keyword>
<evidence type="ECO:0000256" key="5">
    <source>
        <dbReference type="ARBA" id="ARBA00023242"/>
    </source>
</evidence>
<evidence type="ECO:0000256" key="6">
    <source>
        <dbReference type="PROSITE-ProRule" id="PRU00108"/>
    </source>
</evidence>
<dbReference type="Pfam" id="PF00046">
    <property type="entry name" value="Homeodomain"/>
    <property type="match status" value="1"/>
</dbReference>
<dbReference type="Proteomes" id="UP000002494">
    <property type="component" value="Chromosome 1"/>
</dbReference>
<accession>A0ABK0LK71</accession>
<feature type="domain" description="Homeobox" evidence="9">
    <location>
        <begin position="63"/>
        <end position="123"/>
    </location>
</feature>
<dbReference type="Gene3D" id="1.10.10.60">
    <property type="entry name" value="Homeodomain-like"/>
    <property type="match status" value="1"/>
</dbReference>
<evidence type="ECO:0000313" key="11">
    <source>
        <dbReference type="Proteomes" id="UP000002494"/>
    </source>
</evidence>
<name>A0ABK0LK71_RAT</name>
<keyword evidence="5 6" id="KW-0539">Nucleus</keyword>
<evidence type="ECO:0000256" key="3">
    <source>
        <dbReference type="ARBA" id="ARBA00023125"/>
    </source>
</evidence>
<reference evidence="10" key="3">
    <citation type="submission" date="2025-09" db="UniProtKB">
        <authorList>
            <consortium name="Ensembl"/>
        </authorList>
    </citation>
    <scope>IDENTIFICATION</scope>
    <source>
        <strain evidence="10">Brown Norway</strain>
    </source>
</reference>
<evidence type="ECO:0000256" key="8">
    <source>
        <dbReference type="SAM" id="MobiDB-lite"/>
    </source>
</evidence>
<protein>
    <recommendedName>
        <fullName evidence="9">Homeobox domain-containing protein</fullName>
    </recommendedName>
</protein>
<keyword evidence="11" id="KW-1185">Reference proteome</keyword>
<keyword evidence="4 6" id="KW-0371">Homeobox</keyword>
<evidence type="ECO:0000256" key="2">
    <source>
        <dbReference type="ARBA" id="ARBA00022473"/>
    </source>
</evidence>
<dbReference type="CDD" id="cd00086">
    <property type="entry name" value="homeodomain"/>
    <property type="match status" value="1"/>
</dbReference>
<evidence type="ECO:0000313" key="10">
    <source>
        <dbReference type="Ensembl" id="ENSRNOP00000101661.1"/>
    </source>
</evidence>
<dbReference type="SMART" id="SM00389">
    <property type="entry name" value="HOX"/>
    <property type="match status" value="1"/>
</dbReference>
<feature type="region of interest" description="Disordered" evidence="8">
    <location>
        <begin position="117"/>
        <end position="150"/>
    </location>
</feature>
<proteinExistence type="predicted"/>
<dbReference type="InterPro" id="IPR001356">
    <property type="entry name" value="HD"/>
</dbReference>
<evidence type="ECO:0000259" key="9">
    <source>
        <dbReference type="PROSITE" id="PS50071"/>
    </source>
</evidence>
<dbReference type="Ensembl" id="ENSRNOT00000121323.1">
    <property type="protein sequence ID" value="ENSRNOP00000101661.1"/>
    <property type="gene ID" value="ENSRNOG00000080571.1"/>
</dbReference>
<evidence type="ECO:0000256" key="7">
    <source>
        <dbReference type="RuleBase" id="RU000682"/>
    </source>
</evidence>
<dbReference type="PROSITE" id="PS50071">
    <property type="entry name" value="HOMEOBOX_2"/>
    <property type="match status" value="1"/>
</dbReference>
<dbReference type="PANTHER" id="PTHR45793">
    <property type="entry name" value="HOMEOBOX PROTEIN"/>
    <property type="match status" value="1"/>
</dbReference>
<keyword evidence="3 6" id="KW-0238">DNA-binding</keyword>
<feature type="region of interest" description="Disordered" evidence="8">
    <location>
        <begin position="345"/>
        <end position="371"/>
    </location>
</feature>
<dbReference type="PANTHER" id="PTHR45793:SF5">
    <property type="entry name" value="HOMEOTIC PROTEIN OCELLILESS"/>
    <property type="match status" value="1"/>
</dbReference>
<feature type="region of interest" description="Disordered" evidence="8">
    <location>
        <begin position="46"/>
        <end position="65"/>
    </location>
</feature>
<evidence type="ECO:0000256" key="4">
    <source>
        <dbReference type="ARBA" id="ARBA00023155"/>
    </source>
</evidence>
<feature type="compositionally biased region" description="Low complexity" evidence="8">
    <location>
        <begin position="347"/>
        <end position="371"/>
    </location>
</feature>
<feature type="DNA-binding region" description="Homeobox" evidence="6">
    <location>
        <begin position="65"/>
        <end position="124"/>
    </location>
</feature>
<evidence type="ECO:0000256" key="1">
    <source>
        <dbReference type="ARBA" id="ARBA00004123"/>
    </source>
</evidence>